<reference evidence="1 2" key="1">
    <citation type="journal article" date="2018" name="Sci. Rep.">
        <title>Comparative genomics provides insights into the lifestyle and reveals functional heterogeneity of dark septate endophytic fungi.</title>
        <authorList>
            <person name="Knapp D.G."/>
            <person name="Nemeth J.B."/>
            <person name="Barry K."/>
            <person name="Hainaut M."/>
            <person name="Henrissat B."/>
            <person name="Johnson J."/>
            <person name="Kuo A."/>
            <person name="Lim J.H.P."/>
            <person name="Lipzen A."/>
            <person name="Nolan M."/>
            <person name="Ohm R.A."/>
            <person name="Tamas L."/>
            <person name="Grigoriev I.V."/>
            <person name="Spatafora J.W."/>
            <person name="Nagy L.G."/>
            <person name="Kovacs G.M."/>
        </authorList>
    </citation>
    <scope>NUCLEOTIDE SEQUENCE [LARGE SCALE GENOMIC DNA]</scope>
    <source>
        <strain evidence="1 2">DSE2036</strain>
    </source>
</reference>
<dbReference type="EMBL" id="KZ805362">
    <property type="protein sequence ID" value="PVI01114.1"/>
    <property type="molecule type" value="Genomic_DNA"/>
</dbReference>
<name>A0A2V1DV11_9PLEO</name>
<organism evidence="1 2">
    <name type="scientific">Periconia macrospinosa</name>
    <dbReference type="NCBI Taxonomy" id="97972"/>
    <lineage>
        <taxon>Eukaryota</taxon>
        <taxon>Fungi</taxon>
        <taxon>Dikarya</taxon>
        <taxon>Ascomycota</taxon>
        <taxon>Pezizomycotina</taxon>
        <taxon>Dothideomycetes</taxon>
        <taxon>Pleosporomycetidae</taxon>
        <taxon>Pleosporales</taxon>
        <taxon>Massarineae</taxon>
        <taxon>Periconiaceae</taxon>
        <taxon>Periconia</taxon>
    </lineage>
</organism>
<gene>
    <name evidence="1" type="ORF">DM02DRAFT_654770</name>
</gene>
<proteinExistence type="predicted"/>
<evidence type="ECO:0000313" key="1">
    <source>
        <dbReference type="EMBL" id="PVI01114.1"/>
    </source>
</evidence>
<keyword evidence="2" id="KW-1185">Reference proteome</keyword>
<dbReference type="STRING" id="97972.A0A2V1DV11"/>
<evidence type="ECO:0000313" key="2">
    <source>
        <dbReference type="Proteomes" id="UP000244855"/>
    </source>
</evidence>
<sequence>MTPDPAVATPRRSIQTVAARVPDSFAQKQEMRHRIRALFIELGPAALWLTPIGPARSWLKAAAVSPAAIAAFCHKTCTSTLEASVSPGDGKTGIFGELSTYSGVVETMSREPRLLRPQGEDGQRTCACR</sequence>
<protein>
    <submittedName>
        <fullName evidence="1">Uncharacterized protein</fullName>
    </submittedName>
</protein>
<dbReference type="AlphaFoldDB" id="A0A2V1DV11"/>
<dbReference type="Proteomes" id="UP000244855">
    <property type="component" value="Unassembled WGS sequence"/>
</dbReference>
<accession>A0A2V1DV11</accession>